<keyword evidence="9 13" id="KW-1133">Transmembrane helix</keyword>
<evidence type="ECO:0000256" key="6">
    <source>
        <dbReference type="ARBA" id="ARBA00022741"/>
    </source>
</evidence>
<keyword evidence="7" id="KW-0067">ATP-binding</keyword>
<feature type="transmembrane region" description="Helical" evidence="13">
    <location>
        <begin position="623"/>
        <end position="648"/>
    </location>
</feature>
<dbReference type="InterPro" id="IPR017911">
    <property type="entry name" value="MacB-like_ATP-bd"/>
</dbReference>
<keyword evidence="2" id="KW-0813">Transport</keyword>
<dbReference type="PROSITE" id="PS00211">
    <property type="entry name" value="ABC_TRANSPORTER_1"/>
    <property type="match status" value="1"/>
</dbReference>
<evidence type="ECO:0000256" key="11">
    <source>
        <dbReference type="ARBA" id="ARBA00038388"/>
    </source>
</evidence>
<reference evidence="15 16" key="1">
    <citation type="journal article" date="2018" name="Front. Microbiol.">
        <title>Genome-Based Analysis Reveals the Taxonomy and Diversity of the Family Idiomarinaceae.</title>
        <authorList>
            <person name="Liu Y."/>
            <person name="Lai Q."/>
            <person name="Shao Z."/>
        </authorList>
    </citation>
    <scope>NUCLEOTIDE SEQUENCE [LARGE SCALE GENOMIC DNA]</scope>
    <source>
        <strain evidence="15 16">CF12-14</strain>
    </source>
</reference>
<keyword evidence="10 13" id="KW-0472">Membrane</keyword>
<comment type="similarity">
    <text evidence="11">Belongs to the ABC transporter superfamily. Macrolide exporter (TC 3.A.1.122) family.</text>
</comment>
<keyword evidence="4" id="KW-0997">Cell inner membrane</keyword>
<evidence type="ECO:0000256" key="8">
    <source>
        <dbReference type="ARBA" id="ARBA00022967"/>
    </source>
</evidence>
<evidence type="ECO:0000313" key="16">
    <source>
        <dbReference type="Proteomes" id="UP000287865"/>
    </source>
</evidence>
<dbReference type="InterPro" id="IPR027417">
    <property type="entry name" value="P-loop_NTPase"/>
</dbReference>
<dbReference type="Proteomes" id="UP000287865">
    <property type="component" value="Unassembled WGS sequence"/>
</dbReference>
<keyword evidence="16" id="KW-1185">Reference proteome</keyword>
<name>A0ABY0BUF5_9GAMM</name>
<dbReference type="InterPro" id="IPR003439">
    <property type="entry name" value="ABC_transporter-like_ATP-bd"/>
</dbReference>
<dbReference type="CDD" id="cd03255">
    <property type="entry name" value="ABC_MJ0796_LolCDE_FtsE"/>
    <property type="match status" value="1"/>
</dbReference>
<evidence type="ECO:0000256" key="5">
    <source>
        <dbReference type="ARBA" id="ARBA00022692"/>
    </source>
</evidence>
<dbReference type="RefSeq" id="WP_111568834.1">
    <property type="nucleotide sequence ID" value="NZ_PIPK01000002.1"/>
</dbReference>
<dbReference type="SMART" id="SM00382">
    <property type="entry name" value="AAA"/>
    <property type="match status" value="1"/>
</dbReference>
<dbReference type="InterPro" id="IPR003593">
    <property type="entry name" value="AAA+_ATPase"/>
</dbReference>
<evidence type="ECO:0000256" key="1">
    <source>
        <dbReference type="ARBA" id="ARBA00004429"/>
    </source>
</evidence>
<dbReference type="Gene3D" id="3.40.50.300">
    <property type="entry name" value="P-loop containing nucleotide triphosphate hydrolases"/>
    <property type="match status" value="1"/>
</dbReference>
<accession>A0ABY0BUF5</accession>
<keyword evidence="8" id="KW-1278">Translocase</keyword>
<dbReference type="InterPro" id="IPR003838">
    <property type="entry name" value="ABC3_permease_C"/>
</dbReference>
<dbReference type="PROSITE" id="PS50893">
    <property type="entry name" value="ABC_TRANSPORTER_2"/>
    <property type="match status" value="1"/>
</dbReference>
<feature type="domain" description="ABC transporter" evidence="14">
    <location>
        <begin position="28"/>
        <end position="266"/>
    </location>
</feature>
<evidence type="ECO:0000256" key="7">
    <source>
        <dbReference type="ARBA" id="ARBA00022840"/>
    </source>
</evidence>
<evidence type="ECO:0000259" key="14">
    <source>
        <dbReference type="PROSITE" id="PS50893"/>
    </source>
</evidence>
<dbReference type="EMBL" id="PIPK01000002">
    <property type="protein sequence ID" value="RUO27625.1"/>
    <property type="molecule type" value="Genomic_DNA"/>
</dbReference>
<dbReference type="Pfam" id="PF00005">
    <property type="entry name" value="ABC_tran"/>
    <property type="match status" value="1"/>
</dbReference>
<dbReference type="Pfam" id="PF02687">
    <property type="entry name" value="FtsX"/>
    <property type="match status" value="1"/>
</dbReference>
<feature type="transmembrane region" description="Helical" evidence="13">
    <location>
        <begin position="591"/>
        <end position="617"/>
    </location>
</feature>
<protein>
    <recommendedName>
        <fullName evidence="12">Pyoverdine export ATP-binding/permease protein PvdT</fullName>
    </recommendedName>
</protein>
<proteinExistence type="inferred from homology"/>
<evidence type="ECO:0000256" key="2">
    <source>
        <dbReference type="ARBA" id="ARBA00022448"/>
    </source>
</evidence>
<dbReference type="PANTHER" id="PTHR30572:SF14">
    <property type="entry name" value="MACROLIDE EXPORT ATP-BINDING_PERMEASE PROTEIN MACB"/>
    <property type="match status" value="1"/>
</dbReference>
<keyword evidence="6" id="KW-0547">Nucleotide-binding</keyword>
<evidence type="ECO:0000256" key="12">
    <source>
        <dbReference type="ARBA" id="ARBA00041199"/>
    </source>
</evidence>
<dbReference type="InterPro" id="IPR017871">
    <property type="entry name" value="ABC_transporter-like_CS"/>
</dbReference>
<feature type="transmembrane region" description="Helical" evidence="13">
    <location>
        <begin position="293"/>
        <end position="313"/>
    </location>
</feature>
<evidence type="ECO:0000256" key="10">
    <source>
        <dbReference type="ARBA" id="ARBA00023136"/>
    </source>
</evidence>
<evidence type="ECO:0000256" key="3">
    <source>
        <dbReference type="ARBA" id="ARBA00022475"/>
    </source>
</evidence>
<dbReference type="InterPro" id="IPR050250">
    <property type="entry name" value="Macrolide_Exporter_MacB"/>
</dbReference>
<feature type="transmembrane region" description="Helical" evidence="13">
    <location>
        <begin position="542"/>
        <end position="567"/>
    </location>
</feature>
<dbReference type="PANTHER" id="PTHR30572">
    <property type="entry name" value="MEMBRANE COMPONENT OF TRANSPORTER-RELATED"/>
    <property type="match status" value="1"/>
</dbReference>
<comment type="caution">
    <text evidence="15">The sequence shown here is derived from an EMBL/GenBank/DDBJ whole genome shotgun (WGS) entry which is preliminary data.</text>
</comment>
<dbReference type="Pfam" id="PF12704">
    <property type="entry name" value="MacB_PCD"/>
    <property type="match status" value="1"/>
</dbReference>
<gene>
    <name evidence="15" type="ORF">CWE07_03105</name>
</gene>
<evidence type="ECO:0000313" key="15">
    <source>
        <dbReference type="EMBL" id="RUO27625.1"/>
    </source>
</evidence>
<dbReference type="SUPFAM" id="SSF52540">
    <property type="entry name" value="P-loop containing nucleoside triphosphate hydrolases"/>
    <property type="match status" value="1"/>
</dbReference>
<evidence type="ECO:0000256" key="4">
    <source>
        <dbReference type="ARBA" id="ARBA00022519"/>
    </source>
</evidence>
<evidence type="ECO:0000256" key="9">
    <source>
        <dbReference type="ARBA" id="ARBA00022989"/>
    </source>
</evidence>
<comment type="subcellular location">
    <subcellularLocation>
        <location evidence="1">Cell inner membrane</location>
        <topology evidence="1">Multi-pass membrane protein</topology>
    </subcellularLocation>
</comment>
<organism evidence="15 16">
    <name type="scientific">Aliidiomarina maris</name>
    <dbReference type="NCBI Taxonomy" id="531312"/>
    <lineage>
        <taxon>Bacteria</taxon>
        <taxon>Pseudomonadati</taxon>
        <taxon>Pseudomonadota</taxon>
        <taxon>Gammaproteobacteria</taxon>
        <taxon>Alteromonadales</taxon>
        <taxon>Idiomarinaceae</taxon>
        <taxon>Aliidiomarina</taxon>
    </lineage>
</organism>
<evidence type="ECO:0000256" key="13">
    <source>
        <dbReference type="SAM" id="Phobius"/>
    </source>
</evidence>
<keyword evidence="5 13" id="KW-0812">Transmembrane</keyword>
<keyword evidence="3" id="KW-1003">Cell membrane</keyword>
<dbReference type="InterPro" id="IPR025857">
    <property type="entry name" value="MacB_PCD"/>
</dbReference>
<sequence length="665" mass="71762">MLRRWQLAVVEVCVDNQVAQASQSVPLIRLRGITKSYQSGELTTQVLHGIDLDIQAGEFVAIVGSSGSGKSTLMNILGCLDKPTEGDYEFRGRAVSALDHDELAALRRDAFGFVFQNYNLLAAADAVANVELPAVYSGRPATERRERAKALLSQLGLAERLDHKPGQLSGGQQQRVSIARALMNGGDIILADEPTGALDSQSGKDVMALLAELSRQGHTIILITHDPKVAAHADRLIEIKDGHIVADNKREDAVVVAEPKVTPARGKGNVLNDLGEAFATAARSLKANVFRTMLTLLGIVIGVASVISMLAIGQGAQQEVVDRISAMGSNLLSVFPGAPNQRGRWNVATLVPEDADAINELPNVLAAVPELTGSQTLRRAGFDQQTQVNATYATYPMARNWFPQQGSFFTQEDEEMTNTVAVIGHTVARQMFPDRDPLGEFLLINNVLFRVIGVMQERGASPWGQDQDDVVLVPFSTGSLRLFGQRFVRNITIAVDNTQLMHQTHQEVHNLLLERHGVEDFTIRNMASIIETQTETENTMTVLLGVIAVISLVVGGIGVMNIMLVSVTERTREIGVRMATGARRLHIMQQFLIEALTVSLLGGVLGVAIGLGATALIERLGTPVLYATAPVVLAFACAFLTGLIFGFLPARKASRLDPVQALSSE</sequence>